<protein>
    <submittedName>
        <fullName evidence="3">Uncharacterized protein</fullName>
    </submittedName>
</protein>
<feature type="compositionally biased region" description="Polar residues" evidence="2">
    <location>
        <begin position="115"/>
        <end position="125"/>
    </location>
</feature>
<gene>
    <name evidence="3" type="ORF">KFL_001280220</name>
</gene>
<keyword evidence="1" id="KW-0175">Coiled coil</keyword>
<proteinExistence type="predicted"/>
<feature type="region of interest" description="Disordered" evidence="2">
    <location>
        <begin position="642"/>
        <end position="754"/>
    </location>
</feature>
<feature type="region of interest" description="Disordered" evidence="2">
    <location>
        <begin position="109"/>
        <end position="249"/>
    </location>
</feature>
<organism evidence="3 4">
    <name type="scientific">Klebsormidium nitens</name>
    <name type="common">Green alga</name>
    <name type="synonym">Ulothrix nitens</name>
    <dbReference type="NCBI Taxonomy" id="105231"/>
    <lineage>
        <taxon>Eukaryota</taxon>
        <taxon>Viridiplantae</taxon>
        <taxon>Streptophyta</taxon>
        <taxon>Klebsormidiophyceae</taxon>
        <taxon>Klebsormidiales</taxon>
        <taxon>Klebsormidiaceae</taxon>
        <taxon>Klebsormidium</taxon>
    </lineage>
</organism>
<feature type="compositionally biased region" description="Acidic residues" evidence="2">
    <location>
        <begin position="723"/>
        <end position="732"/>
    </location>
</feature>
<feature type="compositionally biased region" description="Polar residues" evidence="2">
    <location>
        <begin position="224"/>
        <end position="240"/>
    </location>
</feature>
<accession>A0A1Y1HYT7</accession>
<dbReference type="Proteomes" id="UP000054558">
    <property type="component" value="Unassembled WGS sequence"/>
</dbReference>
<dbReference type="AlphaFoldDB" id="A0A1Y1HYT7"/>
<keyword evidence="4" id="KW-1185">Reference proteome</keyword>
<evidence type="ECO:0000256" key="1">
    <source>
        <dbReference type="SAM" id="Coils"/>
    </source>
</evidence>
<evidence type="ECO:0000313" key="3">
    <source>
        <dbReference type="EMBL" id="GAQ82902.1"/>
    </source>
</evidence>
<sequence>MDIPWVRQRSLQLSPTKCFRSSTLLGRETVCGKLRRLSGAKKPGVKGEGRKCLSKDLGVSTSLFMGERTKFLASPPQKSCSGRCAFGTVNAAYGTPLGAPQRRRVSVVTRARTQPMPQGTYVQNSRFRKPNRVPSNSEYLDDEGWGTEGGPEDFLAGESEAEVASDVDSQAETSGRADDDNGGPLRKLHRELSLDSLADEGEDREGDYQSDLGSSPERPRRTYTELQPNGQAAPSASQAHSVVLPQRPRRVYREITPHGQFKDEAEAEHRQKMAAAGKVPGVAFGIKTPVTDGPIARQLGLVKEEVGALDAEGVEEEDEEYQGKRVVVERVPGARRKAAEEEALPPKAQTKEEFDRLYEEYLQREEEKRIEAKRQKAIFEVERKERVRLIEEERVKRKAELASMGIVENKQFEIPSETIERIQRLKGKEKREAWVAAWRRVRKQETREKNKVRQSKAALQKEAEEYLHLAMQKLIGGDITRVRGRTAMDIIANTMAGRLGDGLPEQQKNLLEEIPPMPVNYKTVEEKAQRIFTSTYIEQFRPEANDGQGIKTVVSPFREADPTLAQEKGLPSLNLESAPPATEAGLFGRGVDLEVESEVEARISADLARLEREAQMELQGGAGSSEFEGGVAELNRGLVSGRGDSQVGNSEAQAAADVGGESVSYEGTANGARGSEPRKRYTHDDDDDPDERKDGARKASSAGADDSDPDSDDDDIKKIGEELFPDFDEEELTSASHRGASAESDGRDPDDMQTIGEDLFPDYEPEINPNVDLSEMGRLLGRRIADVAGYQQAPGVPRLHDSMQEAKDLNRFLQALSFKTYAIEARIRKASSEQAIRVSRRRYTEKAEADEQRRRQLMARGGGDFWEAAGKYPAGPKGETFAKAYQKARQAKVPVGALQSARTEESSAEPASVSPQLAPVENFQVPPGRTVVKAGANECLQCEGVNKDGSQCVRLVTLKDIAKYGGRIMCWQHR</sequence>
<feature type="compositionally biased region" description="Acidic residues" evidence="2">
    <location>
        <begin position="705"/>
        <end position="714"/>
    </location>
</feature>
<dbReference type="EMBL" id="DF237077">
    <property type="protein sequence ID" value="GAQ82902.1"/>
    <property type="molecule type" value="Genomic_DNA"/>
</dbReference>
<reference evidence="3 4" key="1">
    <citation type="journal article" date="2014" name="Nat. Commun.">
        <title>Klebsormidium flaccidum genome reveals primary factors for plant terrestrial adaptation.</title>
        <authorList>
            <person name="Hori K."/>
            <person name="Maruyama F."/>
            <person name="Fujisawa T."/>
            <person name="Togashi T."/>
            <person name="Yamamoto N."/>
            <person name="Seo M."/>
            <person name="Sato S."/>
            <person name="Yamada T."/>
            <person name="Mori H."/>
            <person name="Tajima N."/>
            <person name="Moriyama T."/>
            <person name="Ikeuchi M."/>
            <person name="Watanabe M."/>
            <person name="Wada H."/>
            <person name="Kobayashi K."/>
            <person name="Saito M."/>
            <person name="Masuda T."/>
            <person name="Sasaki-Sekimoto Y."/>
            <person name="Mashiguchi K."/>
            <person name="Awai K."/>
            <person name="Shimojima M."/>
            <person name="Masuda S."/>
            <person name="Iwai M."/>
            <person name="Nobusawa T."/>
            <person name="Narise T."/>
            <person name="Kondo S."/>
            <person name="Saito H."/>
            <person name="Sato R."/>
            <person name="Murakawa M."/>
            <person name="Ihara Y."/>
            <person name="Oshima-Yamada Y."/>
            <person name="Ohtaka K."/>
            <person name="Satoh M."/>
            <person name="Sonobe K."/>
            <person name="Ishii M."/>
            <person name="Ohtani R."/>
            <person name="Kanamori-Sato M."/>
            <person name="Honoki R."/>
            <person name="Miyazaki D."/>
            <person name="Mochizuki H."/>
            <person name="Umetsu J."/>
            <person name="Higashi K."/>
            <person name="Shibata D."/>
            <person name="Kamiya Y."/>
            <person name="Sato N."/>
            <person name="Nakamura Y."/>
            <person name="Tabata S."/>
            <person name="Ida S."/>
            <person name="Kurokawa K."/>
            <person name="Ohta H."/>
        </authorList>
    </citation>
    <scope>NUCLEOTIDE SEQUENCE [LARGE SCALE GENOMIC DNA]</scope>
    <source>
        <strain evidence="3 4">NIES-2285</strain>
    </source>
</reference>
<name>A0A1Y1HYT7_KLENI</name>
<evidence type="ECO:0000256" key="2">
    <source>
        <dbReference type="SAM" id="MobiDB-lite"/>
    </source>
</evidence>
<evidence type="ECO:0000313" key="4">
    <source>
        <dbReference type="Proteomes" id="UP000054558"/>
    </source>
</evidence>
<feature type="coiled-coil region" evidence="1">
    <location>
        <begin position="347"/>
        <end position="382"/>
    </location>
</feature>